<feature type="domain" description="Tet-like 2OG-Fe(II) oxygenase" evidence="1">
    <location>
        <begin position="6"/>
        <end position="190"/>
    </location>
</feature>
<evidence type="ECO:0000313" key="3">
    <source>
        <dbReference type="Proteomes" id="UP000289152"/>
    </source>
</evidence>
<dbReference type="VEuPathDB" id="FungiDB:TREMEDRAFT_62583"/>
<dbReference type="EMBL" id="SDIL01000027">
    <property type="protein sequence ID" value="RXK39723.1"/>
    <property type="molecule type" value="Genomic_DNA"/>
</dbReference>
<protein>
    <recommendedName>
        <fullName evidence="1">Tet-like 2OG-Fe(II) oxygenase domain-containing protein</fullName>
    </recommendedName>
</protein>
<gene>
    <name evidence="2" type="ORF">M231_02916</name>
</gene>
<dbReference type="Proteomes" id="UP000289152">
    <property type="component" value="Unassembled WGS sequence"/>
</dbReference>
<name>A0A4Q1BPB2_TREME</name>
<comment type="caution">
    <text evidence="2">The sequence shown here is derived from an EMBL/GenBank/DDBJ whole genome shotgun (WGS) entry which is preliminary data.</text>
</comment>
<reference evidence="2 3" key="1">
    <citation type="submission" date="2016-06" db="EMBL/GenBank/DDBJ databases">
        <title>Evolution of pathogenesis and genome organization in the Tremellales.</title>
        <authorList>
            <person name="Cuomo C."/>
            <person name="Litvintseva A."/>
            <person name="Heitman J."/>
            <person name="Chen Y."/>
            <person name="Sun S."/>
            <person name="Springer D."/>
            <person name="Dromer F."/>
            <person name="Young S."/>
            <person name="Zeng Q."/>
            <person name="Chapman S."/>
            <person name="Gujja S."/>
            <person name="Saif S."/>
            <person name="Birren B."/>
        </authorList>
    </citation>
    <scope>NUCLEOTIDE SEQUENCE [LARGE SCALE GENOMIC DNA]</scope>
    <source>
        <strain evidence="2 3">ATCC 28783</strain>
    </source>
</reference>
<dbReference type="InterPro" id="IPR046798">
    <property type="entry name" value="2OG-FeII_Oxy_6"/>
</dbReference>
<sequence>MNGPAKSGGGHGRMHAFGWKGSFAGGVTRFDQYAPRPGREDEWKGLTDGKITQVARHLVNRFGMLYRHGLQEVEGHAAKEGIPRFDAAHVDLDIGEPDNLPSGANSLTVTCDGFSNIHHRDRDTSPWAFGIFWSGKSKGGRFTGEVSDVSEEISGGEFWWAEYGVAVGAAPDHVYAEVAWRAPRDYHGTLACNLRDGLTWKTATMNRWACSMQITKRLEDKIKATKALGGYKPGHVATRL</sequence>
<proteinExistence type="predicted"/>
<dbReference type="InParanoid" id="A0A4Q1BPB2"/>
<dbReference type="AlphaFoldDB" id="A0A4Q1BPB2"/>
<accession>A0A4Q1BPB2</accession>
<evidence type="ECO:0000313" key="2">
    <source>
        <dbReference type="EMBL" id="RXK39723.1"/>
    </source>
</evidence>
<dbReference type="OrthoDB" id="3132747at2759"/>
<organism evidence="2 3">
    <name type="scientific">Tremella mesenterica</name>
    <name type="common">Jelly fungus</name>
    <dbReference type="NCBI Taxonomy" id="5217"/>
    <lineage>
        <taxon>Eukaryota</taxon>
        <taxon>Fungi</taxon>
        <taxon>Dikarya</taxon>
        <taxon>Basidiomycota</taxon>
        <taxon>Agaricomycotina</taxon>
        <taxon>Tremellomycetes</taxon>
        <taxon>Tremellales</taxon>
        <taxon>Tremellaceae</taxon>
        <taxon>Tremella</taxon>
    </lineage>
</organism>
<keyword evidence="3" id="KW-1185">Reference proteome</keyword>
<dbReference type="Pfam" id="PF20515">
    <property type="entry name" value="2OG-FeII_Oxy_6"/>
    <property type="match status" value="1"/>
</dbReference>
<evidence type="ECO:0000259" key="1">
    <source>
        <dbReference type="Pfam" id="PF20515"/>
    </source>
</evidence>